<dbReference type="EC" id="2.7.4.7" evidence="7"/>
<evidence type="ECO:0000256" key="4">
    <source>
        <dbReference type="ARBA" id="ARBA00004769"/>
    </source>
</evidence>
<dbReference type="GO" id="GO:0008972">
    <property type="term" value="F:phosphomethylpyrimidine kinase activity"/>
    <property type="evidence" value="ECO:0007669"/>
    <property type="project" value="UniProtKB-EC"/>
</dbReference>
<dbReference type="EMBL" id="JBHUNE010000001">
    <property type="protein sequence ID" value="MFD2756935.1"/>
    <property type="molecule type" value="Genomic_DNA"/>
</dbReference>
<evidence type="ECO:0000259" key="6">
    <source>
        <dbReference type="Pfam" id="PF08543"/>
    </source>
</evidence>
<evidence type="ECO:0000256" key="3">
    <source>
        <dbReference type="ARBA" id="ARBA00003848"/>
    </source>
</evidence>
<proteinExistence type="predicted"/>
<comment type="pathway">
    <text evidence="4">Cofactor biosynthesis; thiamine diphosphate biosynthesis; 4-amino-2-methyl-5-diphosphomethylpyrimidine from 5-amino-1-(5-phospho-D-ribosyl)imidazole: step 3/3.</text>
</comment>
<accession>A0ABW5UUL7</accession>
<dbReference type="Pfam" id="PF08543">
    <property type="entry name" value="Phos_pyr_kin"/>
    <property type="match status" value="1"/>
</dbReference>
<reference evidence="8" key="1">
    <citation type="journal article" date="2019" name="Int. J. Syst. Evol. Microbiol.">
        <title>The Global Catalogue of Microorganisms (GCM) 10K type strain sequencing project: providing services to taxonomists for standard genome sequencing and annotation.</title>
        <authorList>
            <consortium name="The Broad Institute Genomics Platform"/>
            <consortium name="The Broad Institute Genome Sequencing Center for Infectious Disease"/>
            <person name="Wu L."/>
            <person name="Ma J."/>
        </authorList>
    </citation>
    <scope>NUCLEOTIDE SEQUENCE [LARGE SCALE GENOMIC DNA]</scope>
    <source>
        <strain evidence="8">TISTR 1514</strain>
    </source>
</reference>
<dbReference type="NCBIfam" id="TIGR00097">
    <property type="entry name" value="HMP-P_kinase"/>
    <property type="match status" value="1"/>
</dbReference>
<dbReference type="InterPro" id="IPR013749">
    <property type="entry name" value="PM/HMP-P_kinase-1"/>
</dbReference>
<evidence type="ECO:0000256" key="1">
    <source>
        <dbReference type="ARBA" id="ARBA00000151"/>
    </source>
</evidence>
<dbReference type="Gene3D" id="3.40.1190.20">
    <property type="match status" value="1"/>
</dbReference>
<dbReference type="InterPro" id="IPR004399">
    <property type="entry name" value="HMP/HMP-P_kinase_dom"/>
</dbReference>
<evidence type="ECO:0000313" key="8">
    <source>
        <dbReference type="Proteomes" id="UP001597492"/>
    </source>
</evidence>
<comment type="catalytic activity">
    <reaction evidence="2">
        <text>4-amino-2-methyl-5-(phosphooxymethyl)pyrimidine + ATP = 4-amino-2-methyl-5-(diphosphooxymethyl)pyrimidine + ADP</text>
        <dbReference type="Rhea" id="RHEA:19893"/>
        <dbReference type="ChEBI" id="CHEBI:30616"/>
        <dbReference type="ChEBI" id="CHEBI:57841"/>
        <dbReference type="ChEBI" id="CHEBI:58354"/>
        <dbReference type="ChEBI" id="CHEBI:456216"/>
        <dbReference type="EC" id="2.7.4.7"/>
    </reaction>
</comment>
<dbReference type="Proteomes" id="UP001597492">
    <property type="component" value="Unassembled WGS sequence"/>
</dbReference>
<name>A0ABW5UUL7_9MICO</name>
<gene>
    <name evidence="7" type="primary">thiD</name>
    <name evidence="7" type="ORF">ACFSW7_00900</name>
</gene>
<dbReference type="CDD" id="cd01169">
    <property type="entry name" value="HMPP_kinase"/>
    <property type="match status" value="1"/>
</dbReference>
<dbReference type="PANTHER" id="PTHR20858">
    <property type="entry name" value="PHOSPHOMETHYLPYRIMIDINE KINASE"/>
    <property type="match status" value="1"/>
</dbReference>
<dbReference type="GO" id="GO:0008902">
    <property type="term" value="F:hydroxymethylpyrimidine kinase activity"/>
    <property type="evidence" value="ECO:0007669"/>
    <property type="project" value="UniProtKB-EC"/>
</dbReference>
<evidence type="ECO:0000256" key="5">
    <source>
        <dbReference type="ARBA" id="ARBA00022977"/>
    </source>
</evidence>
<comment type="function">
    <text evidence="3">Catalyzes the phosphorylation of hydroxymethylpyrimidine phosphate (HMP-P) to HMP-PP, and of HMP to HMP-P.</text>
</comment>
<comment type="caution">
    <text evidence="7">The sequence shown here is derived from an EMBL/GenBank/DDBJ whole genome shotgun (WGS) entry which is preliminary data.</text>
</comment>
<keyword evidence="7" id="KW-0418">Kinase</keyword>
<keyword evidence="5" id="KW-0784">Thiamine biosynthesis</keyword>
<comment type="catalytic activity">
    <reaction evidence="1">
        <text>4-amino-5-hydroxymethyl-2-methylpyrimidine + ATP = 4-amino-2-methyl-5-(phosphooxymethyl)pyrimidine + ADP + H(+)</text>
        <dbReference type="Rhea" id="RHEA:23096"/>
        <dbReference type="ChEBI" id="CHEBI:15378"/>
        <dbReference type="ChEBI" id="CHEBI:16892"/>
        <dbReference type="ChEBI" id="CHEBI:30616"/>
        <dbReference type="ChEBI" id="CHEBI:58354"/>
        <dbReference type="ChEBI" id="CHEBI:456216"/>
        <dbReference type="EC" id="2.7.1.49"/>
    </reaction>
</comment>
<organism evidence="7 8">
    <name type="scientific">Gulosibacter faecalis</name>
    <dbReference type="NCBI Taxonomy" id="272240"/>
    <lineage>
        <taxon>Bacteria</taxon>
        <taxon>Bacillati</taxon>
        <taxon>Actinomycetota</taxon>
        <taxon>Actinomycetes</taxon>
        <taxon>Micrococcales</taxon>
        <taxon>Microbacteriaceae</taxon>
        <taxon>Gulosibacter</taxon>
    </lineage>
</organism>
<dbReference type="SUPFAM" id="SSF53613">
    <property type="entry name" value="Ribokinase-like"/>
    <property type="match status" value="1"/>
</dbReference>
<sequence>MIPNVLSIAGTDPTGGAGIQADLKAFAAQGAYGMSVITAVVAQNTVGVRRFVALDASFVGEQLAAVFDDVRVDAVKIGMVANADIVAAIARALDAAPGVPVVLDPVMVAKSGDHLLEDDTVAAIRELLVPRATVITPNLPEAVVLAGGAGAGGAGGALSEPRSLAEMHELLPVLRSLGSEWVLLKGGHLGGESSSDLLVQGDDEPLEFSAPRVDTVNTHGTGCTLSAAIAARLPRADVPTSIRAAKEYLTGALRHADDLDVGAGHGPVHHFHELWPADALARA</sequence>
<dbReference type="InterPro" id="IPR029056">
    <property type="entry name" value="Ribokinase-like"/>
</dbReference>
<keyword evidence="7" id="KW-0808">Transferase</keyword>
<evidence type="ECO:0000313" key="7">
    <source>
        <dbReference type="EMBL" id="MFD2756935.1"/>
    </source>
</evidence>
<protein>
    <submittedName>
        <fullName evidence="7">Bifunctional hydroxymethylpyrimidine kinase/phosphomethylpyrimidine kinase</fullName>
        <ecNumber evidence="7">2.7.1.49</ecNumber>
        <ecNumber evidence="7">2.7.4.7</ecNumber>
    </submittedName>
</protein>
<dbReference type="EC" id="2.7.1.49" evidence="7"/>
<evidence type="ECO:0000256" key="2">
    <source>
        <dbReference type="ARBA" id="ARBA00000565"/>
    </source>
</evidence>
<dbReference type="PANTHER" id="PTHR20858:SF17">
    <property type="entry name" value="HYDROXYMETHYLPYRIMIDINE_PHOSPHOMETHYLPYRIMIDINE KINASE THI20-RELATED"/>
    <property type="match status" value="1"/>
</dbReference>
<feature type="domain" description="Pyridoxamine kinase/Phosphomethylpyrimidine kinase" evidence="6">
    <location>
        <begin position="12"/>
        <end position="269"/>
    </location>
</feature>
<keyword evidence="8" id="KW-1185">Reference proteome</keyword>
<dbReference type="RefSeq" id="WP_026339769.1">
    <property type="nucleotide sequence ID" value="NZ_JBHUNE010000001.1"/>
</dbReference>